<keyword evidence="9 14" id="KW-1133">Transmembrane helix</keyword>
<dbReference type="InterPro" id="IPR028362">
    <property type="entry name" value="AlgI"/>
</dbReference>
<dbReference type="RefSeq" id="WP_091912756.1">
    <property type="nucleotide sequence ID" value="NZ_FNLO01000016.1"/>
</dbReference>
<dbReference type="PANTHER" id="PTHR13285">
    <property type="entry name" value="ACYLTRANSFERASE"/>
    <property type="match status" value="1"/>
</dbReference>
<comment type="similarity">
    <text evidence="3 13">Belongs to the membrane-bound acyltransferase family.</text>
</comment>
<evidence type="ECO:0000313" key="15">
    <source>
        <dbReference type="EMBL" id="SDV51257.1"/>
    </source>
</evidence>
<dbReference type="AlphaFoldDB" id="A0A1H2PVF4"/>
<feature type="transmembrane region" description="Helical" evidence="14">
    <location>
        <begin position="367"/>
        <end position="387"/>
    </location>
</feature>
<name>A0A1H2PVF4_9BURK</name>
<feature type="transmembrane region" description="Helical" evidence="14">
    <location>
        <begin position="210"/>
        <end position="232"/>
    </location>
</feature>
<dbReference type="PIRSF" id="PIRSF500217">
    <property type="entry name" value="AlgI"/>
    <property type="match status" value="1"/>
</dbReference>
<keyword evidence="8" id="KW-0016">Alginate biosynthesis</keyword>
<feature type="transmembrane region" description="Helical" evidence="14">
    <location>
        <begin position="253"/>
        <end position="273"/>
    </location>
</feature>
<evidence type="ECO:0000256" key="8">
    <source>
        <dbReference type="ARBA" id="ARBA00022841"/>
    </source>
</evidence>
<proteinExistence type="inferred from homology"/>
<evidence type="ECO:0000256" key="3">
    <source>
        <dbReference type="ARBA" id="ARBA00010323"/>
    </source>
</evidence>
<dbReference type="GO" id="GO:0016746">
    <property type="term" value="F:acyltransferase activity"/>
    <property type="evidence" value="ECO:0007669"/>
    <property type="project" value="UniProtKB-KW"/>
</dbReference>
<feature type="transmembrane region" description="Helical" evidence="14">
    <location>
        <begin position="166"/>
        <end position="184"/>
    </location>
</feature>
<feature type="transmembrane region" description="Helical" evidence="14">
    <location>
        <begin position="45"/>
        <end position="65"/>
    </location>
</feature>
<feature type="transmembrane region" description="Helical" evidence="14">
    <location>
        <begin position="343"/>
        <end position="360"/>
    </location>
</feature>
<keyword evidence="11 13" id="KW-0012">Acyltransferase</keyword>
<dbReference type="InterPro" id="IPR051085">
    <property type="entry name" value="MB_O-acyltransferase"/>
</dbReference>
<sequence>MVFASLPFLTVFLPLALLAYALTPARQRNLTLLLSSWLFYGWWHPAFLLLFVMLTVCAWLSGLALDRVCRAEREAGSAGRSGVGSRRRSGVLLAALIVANLAVLAWFKYANIVMETVARLATLHGAAPLAWQRIVLPIGLSFTVLQIISYLVDIRRGRFRAERRPIAFATYLAMFGHLVAGPIIRYDWIRRRLRHRRLRWRNLCAGSRRFMVGLAMKVLVADTLAPVVAQVFGMDAPRFADAWLGCLAYTLQLYFDFAGYSAMAIGIGTMLGFRFPENFAAPYLAADLAGFWRRWHISLSSWLRDYLYIPLGGSRRGPIRTAANLLATMALGGLWHGADSWNFLYWGVAHGLGLIVVHGWRASGLRLPTLCAHALTLLFVMMCWTLFRSPDLHTALALLAAQLHVEAVPPSVSLQDALRTPVVLAYAAGIVGVLLPALRRPMRRPACARQARADGASFRAVAALAGRTTMRCRTLLTCAAALLSVALVASRGTVPFLYFQF</sequence>
<evidence type="ECO:0000256" key="13">
    <source>
        <dbReference type="PIRNR" id="PIRNR016636"/>
    </source>
</evidence>
<reference evidence="16" key="1">
    <citation type="submission" date="2016-09" db="EMBL/GenBank/DDBJ databases">
        <authorList>
            <person name="Varghese N."/>
            <person name="Submissions S."/>
        </authorList>
    </citation>
    <scope>NUCLEOTIDE SEQUENCE [LARGE SCALE GENOMIC DNA]</scope>
    <source>
        <strain evidence="16">JS23</strain>
    </source>
</reference>
<gene>
    <name evidence="15" type="ORF">SAMN05216551_1169</name>
</gene>
<feature type="transmembrane region" description="Helical" evidence="14">
    <location>
        <begin position="90"/>
        <end position="110"/>
    </location>
</feature>
<evidence type="ECO:0000256" key="10">
    <source>
        <dbReference type="ARBA" id="ARBA00023136"/>
    </source>
</evidence>
<keyword evidence="10 13" id="KW-0472">Membrane</keyword>
<comment type="pathway">
    <text evidence="2">Glycan biosynthesis; alginate biosynthesis.</text>
</comment>
<dbReference type="EMBL" id="FNLO01000016">
    <property type="protein sequence ID" value="SDV51257.1"/>
    <property type="molecule type" value="Genomic_DNA"/>
</dbReference>
<keyword evidence="7 14" id="KW-0812">Transmembrane</keyword>
<evidence type="ECO:0000256" key="7">
    <source>
        <dbReference type="ARBA" id="ARBA00022692"/>
    </source>
</evidence>
<dbReference type="Proteomes" id="UP000243719">
    <property type="component" value="Unassembled WGS sequence"/>
</dbReference>
<evidence type="ECO:0000256" key="12">
    <source>
        <dbReference type="ARBA" id="ARBA00031030"/>
    </source>
</evidence>
<evidence type="ECO:0000256" key="2">
    <source>
        <dbReference type="ARBA" id="ARBA00005182"/>
    </source>
</evidence>
<organism evidence="15 16">
    <name type="scientific">Chitinasiproducens palmae</name>
    <dbReference type="NCBI Taxonomy" id="1770053"/>
    <lineage>
        <taxon>Bacteria</taxon>
        <taxon>Pseudomonadati</taxon>
        <taxon>Pseudomonadota</taxon>
        <taxon>Betaproteobacteria</taxon>
        <taxon>Burkholderiales</taxon>
        <taxon>Burkholderiaceae</taxon>
        <taxon>Chitinasiproducens</taxon>
    </lineage>
</organism>
<keyword evidence="5 13" id="KW-1003">Cell membrane</keyword>
<dbReference type="OrthoDB" id="139172at2"/>
<evidence type="ECO:0000313" key="16">
    <source>
        <dbReference type="Proteomes" id="UP000243719"/>
    </source>
</evidence>
<feature type="transmembrane region" description="Helical" evidence="14">
    <location>
        <begin position="418"/>
        <end position="438"/>
    </location>
</feature>
<evidence type="ECO:0000256" key="6">
    <source>
        <dbReference type="ARBA" id="ARBA00022679"/>
    </source>
</evidence>
<dbReference type="STRING" id="1770053.SAMN05216551_1169"/>
<evidence type="ECO:0000256" key="5">
    <source>
        <dbReference type="ARBA" id="ARBA00022475"/>
    </source>
</evidence>
<evidence type="ECO:0000256" key="14">
    <source>
        <dbReference type="SAM" id="Phobius"/>
    </source>
</evidence>
<feature type="transmembrane region" description="Helical" evidence="14">
    <location>
        <begin position="130"/>
        <end position="154"/>
    </location>
</feature>
<accession>A0A1H2PVF4</accession>
<comment type="subcellular location">
    <subcellularLocation>
        <location evidence="1">Cell membrane</location>
        <topology evidence="1">Multi-pass membrane protein</topology>
    </subcellularLocation>
</comment>
<keyword evidence="6 13" id="KW-0808">Transferase</keyword>
<evidence type="ECO:0000256" key="4">
    <source>
        <dbReference type="ARBA" id="ARBA00016084"/>
    </source>
</evidence>
<dbReference type="PANTHER" id="PTHR13285:SF23">
    <property type="entry name" value="TEICHOIC ACID D-ALANYLTRANSFERASE"/>
    <property type="match status" value="1"/>
</dbReference>
<dbReference type="InterPro" id="IPR024194">
    <property type="entry name" value="Ac/AlaTfrase_AlgI/DltB"/>
</dbReference>
<dbReference type="Pfam" id="PF03062">
    <property type="entry name" value="MBOAT"/>
    <property type="match status" value="1"/>
</dbReference>
<protein>
    <recommendedName>
        <fullName evidence="4">Probable alginate O-acetylase AlgI</fullName>
    </recommendedName>
    <alternativeName>
        <fullName evidence="12">Alginate biosynthesis protein AlgI</fullName>
    </alternativeName>
</protein>
<evidence type="ECO:0000256" key="11">
    <source>
        <dbReference type="ARBA" id="ARBA00023315"/>
    </source>
</evidence>
<dbReference type="InterPro" id="IPR004299">
    <property type="entry name" value="MBOAT_fam"/>
</dbReference>
<evidence type="ECO:0000256" key="9">
    <source>
        <dbReference type="ARBA" id="ARBA00022989"/>
    </source>
</evidence>
<keyword evidence="16" id="KW-1185">Reference proteome</keyword>
<dbReference type="GO" id="GO:0042121">
    <property type="term" value="P:alginic acid biosynthetic process"/>
    <property type="evidence" value="ECO:0007669"/>
    <property type="project" value="UniProtKB-KW"/>
</dbReference>
<dbReference type="GO" id="GO:0005886">
    <property type="term" value="C:plasma membrane"/>
    <property type="evidence" value="ECO:0007669"/>
    <property type="project" value="UniProtKB-SubCell"/>
</dbReference>
<feature type="transmembrane region" description="Helical" evidence="14">
    <location>
        <begin position="475"/>
        <end position="499"/>
    </location>
</feature>
<dbReference type="PIRSF" id="PIRSF016636">
    <property type="entry name" value="AlgI_DltB"/>
    <property type="match status" value="1"/>
</dbReference>
<evidence type="ECO:0000256" key="1">
    <source>
        <dbReference type="ARBA" id="ARBA00004651"/>
    </source>
</evidence>